<evidence type="ECO:0000256" key="7">
    <source>
        <dbReference type="SAM" id="Phobius"/>
    </source>
</evidence>
<keyword evidence="9" id="KW-1185">Reference proteome</keyword>
<dbReference type="PANTHER" id="PTHR23278">
    <property type="entry name" value="SIDESTEP PROTEIN"/>
    <property type="match status" value="1"/>
</dbReference>
<evidence type="ECO:0000256" key="4">
    <source>
        <dbReference type="ARBA" id="ARBA00023136"/>
    </source>
</evidence>
<organism evidence="9 10">
    <name type="scientific">Agrilus planipennis</name>
    <name type="common">Emerald ash borer</name>
    <name type="synonym">Agrilus marcopoli</name>
    <dbReference type="NCBI Taxonomy" id="224129"/>
    <lineage>
        <taxon>Eukaryota</taxon>
        <taxon>Metazoa</taxon>
        <taxon>Ecdysozoa</taxon>
        <taxon>Arthropoda</taxon>
        <taxon>Hexapoda</taxon>
        <taxon>Insecta</taxon>
        <taxon>Pterygota</taxon>
        <taxon>Neoptera</taxon>
        <taxon>Endopterygota</taxon>
        <taxon>Coleoptera</taxon>
        <taxon>Polyphaga</taxon>
        <taxon>Elateriformia</taxon>
        <taxon>Buprestoidea</taxon>
        <taxon>Buprestidae</taxon>
        <taxon>Agrilinae</taxon>
        <taxon>Agrilus</taxon>
    </lineage>
</organism>
<comment type="subcellular location">
    <subcellularLocation>
        <location evidence="1">Membrane</location>
        <topology evidence="1">Single-pass membrane protein</topology>
    </subcellularLocation>
</comment>
<dbReference type="AlphaFoldDB" id="A0A1W4WET1"/>
<dbReference type="SMART" id="SM00408">
    <property type="entry name" value="IGc2"/>
    <property type="match status" value="4"/>
</dbReference>
<dbReference type="FunCoup" id="A0A1W4WET1">
    <property type="interactions" value="33"/>
</dbReference>
<dbReference type="InterPro" id="IPR003599">
    <property type="entry name" value="Ig_sub"/>
</dbReference>
<feature type="domain" description="Ig-like" evidence="8">
    <location>
        <begin position="357"/>
        <end position="449"/>
    </location>
</feature>
<dbReference type="Pfam" id="PF08205">
    <property type="entry name" value="C2-set_2"/>
    <property type="match status" value="1"/>
</dbReference>
<dbReference type="PANTHER" id="PTHR23278:SF30">
    <property type="entry name" value="SIDESTEP VIII, ISOFORM B"/>
    <property type="match status" value="1"/>
</dbReference>
<dbReference type="GO" id="GO:0016020">
    <property type="term" value="C:membrane"/>
    <property type="evidence" value="ECO:0007669"/>
    <property type="project" value="UniProtKB-SubCell"/>
</dbReference>
<dbReference type="Proteomes" id="UP000192223">
    <property type="component" value="Unplaced"/>
</dbReference>
<feature type="domain" description="Ig-like" evidence="8">
    <location>
        <begin position="258"/>
        <end position="352"/>
    </location>
</feature>
<dbReference type="RefSeq" id="XP_018322471.1">
    <property type="nucleotide sequence ID" value="XM_018466969.2"/>
</dbReference>
<evidence type="ECO:0000256" key="1">
    <source>
        <dbReference type="ARBA" id="ARBA00004167"/>
    </source>
</evidence>
<dbReference type="InterPro" id="IPR036179">
    <property type="entry name" value="Ig-like_dom_sf"/>
</dbReference>
<reference evidence="10" key="1">
    <citation type="submission" date="2025-08" db="UniProtKB">
        <authorList>
            <consortium name="RefSeq"/>
        </authorList>
    </citation>
    <scope>IDENTIFICATION</scope>
    <source>
        <tissue evidence="10">Entire body</tissue>
    </source>
</reference>
<dbReference type="InterPro" id="IPR013162">
    <property type="entry name" value="CD80_C2-set"/>
</dbReference>
<evidence type="ECO:0000259" key="8">
    <source>
        <dbReference type="PROSITE" id="PS50835"/>
    </source>
</evidence>
<proteinExistence type="predicted"/>
<dbReference type="SUPFAM" id="SSF48726">
    <property type="entry name" value="Immunoglobulin"/>
    <property type="match status" value="5"/>
</dbReference>
<keyword evidence="3 7" id="KW-1133">Transmembrane helix</keyword>
<dbReference type="InterPro" id="IPR003598">
    <property type="entry name" value="Ig_sub2"/>
</dbReference>
<dbReference type="SUPFAM" id="SSF49265">
    <property type="entry name" value="Fibronectin type III"/>
    <property type="match status" value="1"/>
</dbReference>
<feature type="domain" description="Ig-like" evidence="8">
    <location>
        <begin position="167"/>
        <end position="251"/>
    </location>
</feature>
<protein>
    <submittedName>
        <fullName evidence="10">Hemicentin-1-like</fullName>
    </submittedName>
</protein>
<dbReference type="STRING" id="224129.A0A1W4WET1"/>
<dbReference type="CDD" id="cd00096">
    <property type="entry name" value="Ig"/>
    <property type="match status" value="1"/>
</dbReference>
<dbReference type="Pfam" id="PF13927">
    <property type="entry name" value="Ig_3"/>
    <property type="match status" value="1"/>
</dbReference>
<dbReference type="OrthoDB" id="8825892at2759"/>
<dbReference type="KEGG" id="apln:108735133"/>
<evidence type="ECO:0000313" key="10">
    <source>
        <dbReference type="RefSeq" id="XP_018322471.1"/>
    </source>
</evidence>
<evidence type="ECO:0000256" key="5">
    <source>
        <dbReference type="ARBA" id="ARBA00023157"/>
    </source>
</evidence>
<feature type="compositionally biased region" description="Polar residues" evidence="6">
    <location>
        <begin position="930"/>
        <end position="945"/>
    </location>
</feature>
<feature type="region of interest" description="Disordered" evidence="6">
    <location>
        <begin position="924"/>
        <end position="945"/>
    </location>
</feature>
<dbReference type="InParanoid" id="A0A1W4WET1"/>
<name>A0A1W4WET1_AGRPL</name>
<dbReference type="GeneID" id="108735133"/>
<dbReference type="SMART" id="SM00409">
    <property type="entry name" value="IG"/>
    <property type="match status" value="4"/>
</dbReference>
<feature type="domain" description="Ig-like" evidence="8">
    <location>
        <begin position="33"/>
        <end position="148"/>
    </location>
</feature>
<dbReference type="Pfam" id="PF07686">
    <property type="entry name" value="V-set"/>
    <property type="match status" value="1"/>
</dbReference>
<dbReference type="Gene3D" id="2.60.40.10">
    <property type="entry name" value="Immunoglobulins"/>
    <property type="match status" value="5"/>
</dbReference>
<accession>A0A1W4WET1</accession>
<keyword evidence="4 7" id="KW-0472">Membrane</keyword>
<feature type="region of interest" description="Disordered" evidence="6">
    <location>
        <begin position="889"/>
        <end position="908"/>
    </location>
</feature>
<keyword evidence="5" id="KW-1015">Disulfide bond</keyword>
<gene>
    <name evidence="10" type="primary">LOC108735133</name>
</gene>
<dbReference type="Pfam" id="PF13895">
    <property type="entry name" value="Ig_2"/>
    <property type="match status" value="1"/>
</dbReference>
<evidence type="ECO:0000256" key="6">
    <source>
        <dbReference type="SAM" id="MobiDB-lite"/>
    </source>
</evidence>
<evidence type="ECO:0000313" key="9">
    <source>
        <dbReference type="Proteomes" id="UP000192223"/>
    </source>
</evidence>
<dbReference type="InterPro" id="IPR036116">
    <property type="entry name" value="FN3_sf"/>
</dbReference>
<dbReference type="PROSITE" id="PS50835">
    <property type="entry name" value="IG_LIKE"/>
    <property type="match status" value="4"/>
</dbReference>
<feature type="region of interest" description="Disordered" evidence="6">
    <location>
        <begin position="698"/>
        <end position="728"/>
    </location>
</feature>
<dbReference type="InterPro" id="IPR007110">
    <property type="entry name" value="Ig-like_dom"/>
</dbReference>
<evidence type="ECO:0000256" key="2">
    <source>
        <dbReference type="ARBA" id="ARBA00022692"/>
    </source>
</evidence>
<evidence type="ECO:0000256" key="3">
    <source>
        <dbReference type="ARBA" id="ARBA00022989"/>
    </source>
</evidence>
<dbReference type="InterPro" id="IPR013783">
    <property type="entry name" value="Ig-like_fold"/>
</dbReference>
<feature type="transmembrane region" description="Helical" evidence="7">
    <location>
        <begin position="660"/>
        <end position="682"/>
    </location>
</feature>
<dbReference type="InterPro" id="IPR013106">
    <property type="entry name" value="Ig_V-set"/>
</dbReference>
<sequence length="945" mass="105061">MFVGKRKMELVVLGTCLTLFFSGTVLGIIDGEPANAMHEVQTVQGNTASLPCDITPIVQGDKMHIVIWFKATSKGDTPIYTFDSRDKQLELGKHWSEESLLGKRAMFRYQDEPAKLLLENVKDSDAGMYHCRVDFQRSPTRNVRVNLSVIIPPEKLTILGENGSNIPYHILGPYNEGSSVNITCEVTGGRPLPKVTWWQENALLDDSFEYLPDRKVRNVLTIEKLARHHLHAVFVCQASNNNWRPLTSRITLDLNLRPLWVRFVGDNRPLSAGTPYELSCEVVGARPPPTITWWKGSVQMIDTRQTTSPDANTTTSVLTFTPTIDDDGKYLSCRGQQPLIQDSGIEDGWKLDIHYVPVVTLELGSNINSTNIREGEDVYFECNIKSNPWVYKVSWKHNGKLLYNNAAAGTIVSNQSLVLQAITRQRAGLYTCVGSNQEGDGESNPVQLNIKFAPVCRLGQPKVFGVARHELAKIPCDLEANPDKVNFTWKFNISGETIDIPQSHTIADKTRSIASYKPMTEKDYGTLLCKGTNEVGEQKEPCVFYITPAGKPDPLANCTILNQTADSLNVDCLEGFDGGLDQFFVMEVYDAQSRKLVSNVTSKSPIFAVGGLESGLGFEVALYAANKKGRSDVSRLHASTLKSAEKHTAMSPLLIHITPIIGTLAGVVVAIVLMAVIIVVVIRCRGRGEHDEKLHAEGSLLSGNGHHHRSGGRRGSVSNRGDQTSCEPLNRQLNCSVDSLDEKNPDLIPHENDEEYQEEERAFERLNNVQVRPFLSVTTGRSSPYGAFDPHTNVNEMTYAELSLCNRQNPHVIYNNQSTHLLNVKHKHEPVVYSQIQTTAAYPSQHQHQQQQSLLQPLSPPISASLPRLHHSGHMPMYVTRRFQDDLRGNVTPPQQQQQLQHEECTSSQTPLINPRINEMVPCSGPGLTKGTSIMSPRTVTTTRF</sequence>
<keyword evidence="2 7" id="KW-0812">Transmembrane</keyword>